<dbReference type="PROSITE" id="PS50096">
    <property type="entry name" value="IQ"/>
    <property type="match status" value="2"/>
</dbReference>
<evidence type="ECO:0000313" key="2">
    <source>
        <dbReference type="EMBL" id="CAI2365372.1"/>
    </source>
</evidence>
<name>A0AAD1UEL6_EUPCR</name>
<dbReference type="InterPro" id="IPR000048">
    <property type="entry name" value="IQ_motif_EF-hand-BS"/>
</dbReference>
<evidence type="ECO:0000256" key="1">
    <source>
        <dbReference type="SAM" id="MobiDB-lite"/>
    </source>
</evidence>
<dbReference type="Pfam" id="PF00612">
    <property type="entry name" value="IQ"/>
    <property type="match status" value="2"/>
</dbReference>
<comment type="caution">
    <text evidence="2">The sequence shown here is derived from an EMBL/GenBank/DDBJ whole genome shotgun (WGS) entry which is preliminary data.</text>
</comment>
<dbReference type="AlphaFoldDB" id="A0AAD1UEL6"/>
<feature type="region of interest" description="Disordered" evidence="1">
    <location>
        <begin position="350"/>
        <end position="378"/>
    </location>
</feature>
<dbReference type="Proteomes" id="UP001295684">
    <property type="component" value="Unassembled WGS sequence"/>
</dbReference>
<proteinExistence type="predicted"/>
<gene>
    <name evidence="2" type="ORF">ECRASSUSDP1_LOCUS6715</name>
</gene>
<evidence type="ECO:0000313" key="3">
    <source>
        <dbReference type="Proteomes" id="UP001295684"/>
    </source>
</evidence>
<reference evidence="2" key="1">
    <citation type="submission" date="2023-07" db="EMBL/GenBank/DDBJ databases">
        <authorList>
            <consortium name="AG Swart"/>
            <person name="Singh M."/>
            <person name="Singh A."/>
            <person name="Seah K."/>
            <person name="Emmerich C."/>
        </authorList>
    </citation>
    <scope>NUCLEOTIDE SEQUENCE</scope>
    <source>
        <strain evidence="2">DP1</strain>
    </source>
</reference>
<sequence length="415" mass="49219">MANQGCQSLPILLRIECNSKGKLYKLTKRDDGMTEASIHVKNWNLEQGLPRKVTRKSSKRVSNERQMRRYCCQRQLSTENKTSLGQSSFDFSVGMSKNTWIKDNNADDFSNKYSCFNLQNLRSFEHKPNHSRSPESVRTSQARVMHFYKRHERQRNAISHNRINRSIELTRKQAISHLRHKYHVRITQKDKRRFKNLELTIKNQISLRKNLRGSGTLTSEGKRLLLNKYVHVSKGIRDRCLQRSFHHNARIIQKNVRAFLQRLKFKRLLQLRQEAALKIQNKWKASKFQRLVPKLRISRKHSAATKIQKVVRGYLLRKTLYRKLFLQKQEELAICHAKLKQKEEMYMLQEEAERQQREKEKLSHEKTPNLDKNFSVKVPPKKRKTIANVVKIKTFSPQKVRKSSNFFPKQGFTDS</sequence>
<protein>
    <submittedName>
        <fullName evidence="2">Uncharacterized protein</fullName>
    </submittedName>
</protein>
<keyword evidence="3" id="KW-1185">Reference proteome</keyword>
<accession>A0AAD1UEL6</accession>
<dbReference type="EMBL" id="CAMPGE010006518">
    <property type="protein sequence ID" value="CAI2365372.1"/>
    <property type="molecule type" value="Genomic_DNA"/>
</dbReference>
<feature type="compositionally biased region" description="Basic and acidic residues" evidence="1">
    <location>
        <begin position="350"/>
        <end position="369"/>
    </location>
</feature>
<dbReference type="Gene3D" id="1.20.5.190">
    <property type="match status" value="1"/>
</dbReference>
<organism evidence="2 3">
    <name type="scientific">Euplotes crassus</name>
    <dbReference type="NCBI Taxonomy" id="5936"/>
    <lineage>
        <taxon>Eukaryota</taxon>
        <taxon>Sar</taxon>
        <taxon>Alveolata</taxon>
        <taxon>Ciliophora</taxon>
        <taxon>Intramacronucleata</taxon>
        <taxon>Spirotrichea</taxon>
        <taxon>Hypotrichia</taxon>
        <taxon>Euplotida</taxon>
        <taxon>Euplotidae</taxon>
        <taxon>Moneuplotes</taxon>
    </lineage>
</organism>
<dbReference type="SMART" id="SM00015">
    <property type="entry name" value="IQ"/>
    <property type="match status" value="2"/>
</dbReference>